<dbReference type="Proteomes" id="UP001166585">
    <property type="component" value="Unassembled WGS sequence"/>
</dbReference>
<dbReference type="InterPro" id="IPR004714">
    <property type="entry name" value="Cyt_oxidase_maturation_cbb3"/>
</dbReference>
<dbReference type="NCBIfam" id="TIGR00847">
    <property type="entry name" value="ccoS"/>
    <property type="match status" value="1"/>
</dbReference>
<keyword evidence="2" id="KW-1185">Reference proteome</keyword>
<comment type="caution">
    <text evidence="1">The sequence shown here is derived from an EMBL/GenBank/DDBJ whole genome shotgun (WGS) entry which is preliminary data.</text>
</comment>
<dbReference type="EMBL" id="JAHCQH010000015">
    <property type="protein sequence ID" value="MBS9476755.1"/>
    <property type="molecule type" value="Genomic_DNA"/>
</dbReference>
<protein>
    <submittedName>
        <fullName evidence="1">Cbb3-type cytochrome oxidase assembly protein CcoS</fullName>
    </submittedName>
</protein>
<dbReference type="PANTHER" id="PTHR41532">
    <property type="entry name" value="FIXS PROTEIN"/>
    <property type="match status" value="1"/>
</dbReference>
<gene>
    <name evidence="1" type="primary">ccoS</name>
    <name evidence="1" type="ORF">KIP89_06520</name>
</gene>
<reference evidence="1" key="1">
    <citation type="submission" date="2021-05" db="EMBL/GenBank/DDBJ databases">
        <authorList>
            <person name="Sun Q."/>
            <person name="Inoue M."/>
        </authorList>
    </citation>
    <scope>NUCLEOTIDE SEQUENCE</scope>
    <source>
        <strain evidence="1">VKM B-3255</strain>
    </source>
</reference>
<dbReference type="RefSeq" id="WP_213754610.1">
    <property type="nucleotide sequence ID" value="NZ_JAHCQH010000015.1"/>
</dbReference>
<organism evidence="1 2">
    <name type="scientific">Ancylobacter radicis</name>
    <dbReference type="NCBI Taxonomy" id="2836179"/>
    <lineage>
        <taxon>Bacteria</taxon>
        <taxon>Pseudomonadati</taxon>
        <taxon>Pseudomonadota</taxon>
        <taxon>Alphaproteobacteria</taxon>
        <taxon>Hyphomicrobiales</taxon>
        <taxon>Xanthobacteraceae</taxon>
        <taxon>Ancylobacter</taxon>
    </lineage>
</organism>
<name>A0ABS5R504_9HYPH</name>
<proteinExistence type="predicted"/>
<evidence type="ECO:0000313" key="1">
    <source>
        <dbReference type="EMBL" id="MBS9476755.1"/>
    </source>
</evidence>
<dbReference type="Pfam" id="PF03597">
    <property type="entry name" value="FixS"/>
    <property type="match status" value="1"/>
</dbReference>
<sequence>MTVLLYLVPAALCLGLLGLLAFMWSLRAGQYDDMEGAALRVLKDDDLEDGRHGAPGGERP</sequence>
<accession>A0ABS5R504</accession>
<evidence type="ECO:0000313" key="2">
    <source>
        <dbReference type="Proteomes" id="UP001166585"/>
    </source>
</evidence>
<dbReference type="PANTHER" id="PTHR41532:SF1">
    <property type="entry name" value="FIXS PROTEIN"/>
    <property type="match status" value="1"/>
</dbReference>